<protein>
    <submittedName>
        <fullName evidence="3">AtpZ/AtpI family protein</fullName>
    </submittedName>
    <submittedName>
        <fullName evidence="2">F0F1-type ATP synthase assembly protein I</fullName>
    </submittedName>
</protein>
<organism evidence="3 4">
    <name type="scientific">Mucilaginibacter phyllosphaerae</name>
    <dbReference type="NCBI Taxonomy" id="1812349"/>
    <lineage>
        <taxon>Bacteria</taxon>
        <taxon>Pseudomonadati</taxon>
        <taxon>Bacteroidota</taxon>
        <taxon>Sphingobacteriia</taxon>
        <taxon>Sphingobacteriales</taxon>
        <taxon>Sphingobacteriaceae</taxon>
        <taxon>Mucilaginibacter</taxon>
    </lineage>
</organism>
<gene>
    <name evidence="3" type="ORF">E2R65_04700</name>
    <name evidence="2" type="ORF">GGR35_000046</name>
</gene>
<dbReference type="EMBL" id="JACIEG010000001">
    <property type="protein sequence ID" value="MBB3967460.1"/>
    <property type="molecule type" value="Genomic_DNA"/>
</dbReference>
<dbReference type="Proteomes" id="UP000297248">
    <property type="component" value="Unassembled WGS sequence"/>
</dbReference>
<evidence type="ECO:0000313" key="3">
    <source>
        <dbReference type="EMBL" id="TEW69473.1"/>
    </source>
</evidence>
<reference evidence="3" key="2">
    <citation type="submission" date="2019-03" db="EMBL/GenBank/DDBJ databases">
        <authorList>
            <person name="Yan Y.-Q."/>
            <person name="Du Z.-J."/>
        </authorList>
    </citation>
    <scope>NUCLEOTIDE SEQUENCE</scope>
    <source>
        <strain evidence="3">PP-F2FG21</strain>
    </source>
</reference>
<dbReference type="OrthoDB" id="9798708at2"/>
<keyword evidence="1" id="KW-0812">Transmembrane</keyword>
<sequence length="76" mass="8366">MAQNEQNQPKQEGKAVNAYAKYTGMAVQMFAVIGIFAFAGYKIDEASHHQTKWVTAALSLIGVFASLYLVIRSVKN</sequence>
<comment type="caution">
    <text evidence="3">The sequence shown here is derived from an EMBL/GenBank/DDBJ whole genome shotgun (WGS) entry which is preliminary data.</text>
</comment>
<dbReference type="AlphaFoldDB" id="A0A4Y8AKE0"/>
<evidence type="ECO:0000313" key="4">
    <source>
        <dbReference type="Proteomes" id="UP000297248"/>
    </source>
</evidence>
<keyword evidence="1" id="KW-1133">Transmembrane helix</keyword>
<name>A0A4Y8AKE0_9SPHI</name>
<proteinExistence type="predicted"/>
<reference evidence="2 5" key="3">
    <citation type="submission" date="2020-08" db="EMBL/GenBank/DDBJ databases">
        <title>Genomic Encyclopedia of Type Strains, Phase IV (KMG-IV): sequencing the most valuable type-strain genomes for metagenomic binning, comparative biology and taxonomic classification.</title>
        <authorList>
            <person name="Goeker M."/>
        </authorList>
    </citation>
    <scope>NUCLEOTIDE SEQUENCE [LARGE SCALE GENOMIC DNA]</scope>
    <source>
        <strain evidence="2 5">DSM 100995</strain>
    </source>
</reference>
<reference evidence="3 4" key="1">
    <citation type="journal article" date="2016" name="Int. J. Syst. Evol. Microbiol.">
        <title>Proposal of Mucilaginibacter phyllosphaerae sp. nov. isolated from the phyllosphere of Galium album.</title>
        <authorList>
            <person name="Aydogan E.L."/>
            <person name="Busse H.J."/>
            <person name="Moser G."/>
            <person name="Muller C."/>
            <person name="Kampfer P."/>
            <person name="Glaeser S.P."/>
        </authorList>
    </citation>
    <scope>NUCLEOTIDE SEQUENCE [LARGE SCALE GENOMIC DNA]</scope>
    <source>
        <strain evidence="3 4">PP-F2FG21</strain>
    </source>
</reference>
<keyword evidence="1" id="KW-0472">Membrane</keyword>
<evidence type="ECO:0000313" key="5">
    <source>
        <dbReference type="Proteomes" id="UP000583101"/>
    </source>
</evidence>
<evidence type="ECO:0000313" key="2">
    <source>
        <dbReference type="EMBL" id="MBB3967460.1"/>
    </source>
</evidence>
<dbReference type="Proteomes" id="UP000583101">
    <property type="component" value="Unassembled WGS sequence"/>
</dbReference>
<dbReference type="Pfam" id="PF09527">
    <property type="entry name" value="ATPase_gene1"/>
    <property type="match status" value="1"/>
</dbReference>
<dbReference type="RefSeq" id="WP_134335300.1">
    <property type="nucleotide sequence ID" value="NZ_BMCZ01000007.1"/>
</dbReference>
<dbReference type="EMBL" id="SNQG01000001">
    <property type="protein sequence ID" value="TEW69473.1"/>
    <property type="molecule type" value="Genomic_DNA"/>
</dbReference>
<evidence type="ECO:0000256" key="1">
    <source>
        <dbReference type="SAM" id="Phobius"/>
    </source>
</evidence>
<feature type="transmembrane region" description="Helical" evidence="1">
    <location>
        <begin position="20"/>
        <end position="41"/>
    </location>
</feature>
<dbReference type="InterPro" id="IPR032820">
    <property type="entry name" value="ATPase_put"/>
</dbReference>
<feature type="transmembrane region" description="Helical" evidence="1">
    <location>
        <begin position="53"/>
        <end position="71"/>
    </location>
</feature>
<keyword evidence="5" id="KW-1185">Reference proteome</keyword>
<accession>A0A4Y8AKE0</accession>